<name>A0A9D5KA88_UNCW3</name>
<sequence>VVRLAELLTLANPEPKFRQSEKIPLVFCGNEDARILITRTLADNFDIWIVDNVRPDTETTNTGPAKEKIHELFMENVMERAPGYAGLKKWVSADIIPTPAGVEKILRLYAENSKENILMVDMGGATTDIFSNISGDYHRTVAANIGMSYSVSNIMARAGIERIMRHLPEVFDEVEVRDYIGNKTLNPTYVPDSDEERRIEQAAAIAGLEVAWEQHREMNFKIARLGWLDKRKKIQDYNKFEDTFYATSEKYFQLSDVDVVIGAGGVLSHAETADEVFWMLTEGFKPRGITKLTLDKSFKSPHLGVLATVNPDAALELFTAECLVEIGWVVAPTGRMSADKPALEVTDGDTGKSRTMVGGDMLYLGKGGELKITLRDKVCIKGDQKEYTLKTKLPVLLDCRGRQEKTIKRAEMLDNPLSKSGIDEFSPKLGKLVSGIKASRPEIVKGDFDIERRLPYEGQIFATRRQNVKPDDVIGENRFAPPRLYILDLNRIAGYSRPLNEEEIKEGLLVAEGDNVSLGQGVFKVKPEGLGIPYRYDSPVRGRVSRIEPQGLIILREIQDYDGRPHTVNIAKQLDVKPNRIGPYMKVKEGDFVDKDRLIAQRMESGAPHLVKTPTTGTVKEIDTEKGFVTVQYDINPIPLKAFVGGEVVEVKPNHGVRIKGNGTTLYGIIGFGGEDWGRIAVLTDVRDMDSAMSGKIAVIDKAIDEEFLRKATEVKVRGIIAPSIHNADWVGYYGKEIGVALTGDEEIPFTLVLTEGFGNSPMNEVYRNYLMKVHGKHASISGRTQIRAGVSRPRIIVND</sequence>
<proteinExistence type="predicted"/>
<dbReference type="Pfam" id="PF13941">
    <property type="entry name" value="MutL"/>
    <property type="match status" value="1"/>
</dbReference>
<reference evidence="1" key="1">
    <citation type="submission" date="2019-11" db="EMBL/GenBank/DDBJ databases">
        <title>Microbial mats filling the niche in hypersaline microbial mats.</title>
        <authorList>
            <person name="Wong H.L."/>
            <person name="Macleod F.I."/>
            <person name="White R.A. III"/>
            <person name="Burns B.P."/>
        </authorList>
    </citation>
    <scope>NUCLEOTIDE SEQUENCE</scope>
    <source>
        <strain evidence="1">Bin_327</strain>
    </source>
</reference>
<evidence type="ECO:0000313" key="2">
    <source>
        <dbReference type="Proteomes" id="UP000630660"/>
    </source>
</evidence>
<dbReference type="Proteomes" id="UP000630660">
    <property type="component" value="Unassembled WGS sequence"/>
</dbReference>
<dbReference type="EMBL" id="WJKJ01000263">
    <property type="protein sequence ID" value="MBD3365132.1"/>
    <property type="molecule type" value="Genomic_DNA"/>
</dbReference>
<gene>
    <name evidence="1" type="ORF">GF359_07945</name>
</gene>
<dbReference type="InterPro" id="IPR006230">
    <property type="entry name" value="MutL"/>
</dbReference>
<organism evidence="1 2">
    <name type="scientific">candidate division WOR-3 bacterium</name>
    <dbReference type="NCBI Taxonomy" id="2052148"/>
    <lineage>
        <taxon>Bacteria</taxon>
        <taxon>Bacteria division WOR-3</taxon>
    </lineage>
</organism>
<protein>
    <recommendedName>
        <fullName evidence="3">Methylaspartate mutase</fullName>
    </recommendedName>
</protein>
<comment type="caution">
    <text evidence="1">The sequence shown here is derived from an EMBL/GenBank/DDBJ whole genome shotgun (WGS) entry which is preliminary data.</text>
</comment>
<dbReference type="AlphaFoldDB" id="A0A9D5KA88"/>
<feature type="non-terminal residue" evidence="1">
    <location>
        <position position="1"/>
    </location>
</feature>
<evidence type="ECO:0000313" key="1">
    <source>
        <dbReference type="EMBL" id="MBD3365132.1"/>
    </source>
</evidence>
<accession>A0A9D5KA88</accession>
<evidence type="ECO:0008006" key="3">
    <source>
        <dbReference type="Google" id="ProtNLM"/>
    </source>
</evidence>